<organism evidence="6 7">
    <name type="scientific">Paratrimastix pyriformis</name>
    <dbReference type="NCBI Taxonomy" id="342808"/>
    <lineage>
        <taxon>Eukaryota</taxon>
        <taxon>Metamonada</taxon>
        <taxon>Preaxostyla</taxon>
        <taxon>Paratrimastigidae</taxon>
        <taxon>Paratrimastix</taxon>
    </lineage>
</organism>
<keyword evidence="2 5" id="KW-0812">Transmembrane</keyword>
<sequence length="163" mass="17710">MVQCALLTARALRIMTLIAAPAMIALGVSGFTSLFYTLSFISFILGFYVIIFGVLIILSELGWKRFLKHFAFLETRRGRSVFYMFCGTICTCVQTFPPNYAVMGICVGSVSIAVGFSQFIFSCVETKMTPQMTDAVQKVGVRGPLSQQQPAPIGALPVAGSQV</sequence>
<reference evidence="6" key="1">
    <citation type="journal article" date="2022" name="bioRxiv">
        <title>Genomics of Preaxostyla Flagellates Illuminates Evolutionary Transitions and the Path Towards Mitochondrial Loss.</title>
        <authorList>
            <person name="Novak L.V.F."/>
            <person name="Treitli S.C."/>
            <person name="Pyrih J."/>
            <person name="Halakuc P."/>
            <person name="Pipaliya S.V."/>
            <person name="Vacek V."/>
            <person name="Brzon O."/>
            <person name="Soukal P."/>
            <person name="Eme L."/>
            <person name="Dacks J.B."/>
            <person name="Karnkowska A."/>
            <person name="Elias M."/>
            <person name="Hampl V."/>
        </authorList>
    </citation>
    <scope>NUCLEOTIDE SEQUENCE</scope>
    <source>
        <strain evidence="6">RCP-MX</strain>
    </source>
</reference>
<gene>
    <name evidence="6" type="ORF">PAPYR_6386</name>
</gene>
<evidence type="ECO:0000313" key="7">
    <source>
        <dbReference type="Proteomes" id="UP001141327"/>
    </source>
</evidence>
<name>A0ABQ8UGT3_9EUKA</name>
<dbReference type="InterPro" id="IPR013714">
    <property type="entry name" value="Golgi_TVP15"/>
</dbReference>
<accession>A0ABQ8UGT3</accession>
<protein>
    <submittedName>
        <fullName evidence="6">Uncharacterized protein</fullName>
    </submittedName>
</protein>
<dbReference type="Pfam" id="PF08507">
    <property type="entry name" value="COPI_assoc"/>
    <property type="match status" value="1"/>
</dbReference>
<feature type="transmembrane region" description="Helical" evidence="5">
    <location>
        <begin position="38"/>
        <end position="59"/>
    </location>
</feature>
<keyword evidence="7" id="KW-1185">Reference proteome</keyword>
<evidence type="ECO:0000256" key="4">
    <source>
        <dbReference type="ARBA" id="ARBA00023136"/>
    </source>
</evidence>
<evidence type="ECO:0000256" key="3">
    <source>
        <dbReference type="ARBA" id="ARBA00022989"/>
    </source>
</evidence>
<proteinExistence type="predicted"/>
<feature type="transmembrane region" description="Helical" evidence="5">
    <location>
        <begin position="80"/>
        <end position="96"/>
    </location>
</feature>
<evidence type="ECO:0000256" key="2">
    <source>
        <dbReference type="ARBA" id="ARBA00022692"/>
    </source>
</evidence>
<feature type="transmembrane region" description="Helical" evidence="5">
    <location>
        <begin position="102"/>
        <end position="124"/>
    </location>
</feature>
<keyword evidence="3 5" id="KW-1133">Transmembrane helix</keyword>
<dbReference type="EMBL" id="JAPMOS010000036">
    <property type="protein sequence ID" value="KAJ4457988.1"/>
    <property type="molecule type" value="Genomic_DNA"/>
</dbReference>
<evidence type="ECO:0000256" key="5">
    <source>
        <dbReference type="SAM" id="Phobius"/>
    </source>
</evidence>
<comment type="caution">
    <text evidence="6">The sequence shown here is derived from an EMBL/GenBank/DDBJ whole genome shotgun (WGS) entry which is preliminary data.</text>
</comment>
<evidence type="ECO:0000256" key="1">
    <source>
        <dbReference type="ARBA" id="ARBA00004141"/>
    </source>
</evidence>
<comment type="subcellular location">
    <subcellularLocation>
        <location evidence="1">Membrane</location>
        <topology evidence="1">Multi-pass membrane protein</topology>
    </subcellularLocation>
</comment>
<dbReference type="PANTHER" id="PTHR28128:SF1">
    <property type="entry name" value="GOLGI APPARATUS MEMBRANE PROTEIN TVP15"/>
    <property type="match status" value="1"/>
</dbReference>
<evidence type="ECO:0000313" key="6">
    <source>
        <dbReference type="EMBL" id="KAJ4457988.1"/>
    </source>
</evidence>
<dbReference type="PANTHER" id="PTHR28128">
    <property type="entry name" value="GOLGI APPARATUS MEMBRANE PROTEIN TVP15"/>
    <property type="match status" value="1"/>
</dbReference>
<dbReference type="Proteomes" id="UP001141327">
    <property type="component" value="Unassembled WGS sequence"/>
</dbReference>
<keyword evidence="4 5" id="KW-0472">Membrane</keyword>
<feature type="transmembrane region" description="Helical" evidence="5">
    <location>
        <begin position="12"/>
        <end position="32"/>
    </location>
</feature>